<dbReference type="GO" id="GO:0034069">
    <property type="term" value="F:aminoglycoside N-acetyltransferase activity"/>
    <property type="evidence" value="ECO:0007669"/>
    <property type="project" value="TreeGrafter"/>
</dbReference>
<gene>
    <name evidence="2" type="ORF">D8M06_12930</name>
</gene>
<dbReference type="EMBL" id="RBZP01000011">
    <property type="protein sequence ID" value="RKQ32282.1"/>
    <property type="molecule type" value="Genomic_DNA"/>
</dbReference>
<proteinExistence type="predicted"/>
<comment type="caution">
    <text evidence="2">The sequence shown here is derived from an EMBL/GenBank/DDBJ whole genome shotgun (WGS) entry which is preliminary data.</text>
</comment>
<dbReference type="InterPro" id="IPR051554">
    <property type="entry name" value="Acetyltransferase_Eis"/>
</dbReference>
<keyword evidence="3" id="KW-1185">Reference proteome</keyword>
<dbReference type="PROSITE" id="PS51186">
    <property type="entry name" value="GNAT"/>
    <property type="match status" value="1"/>
</dbReference>
<organism evidence="2 3">
    <name type="scientific">Oceanobacillus halophilus</name>
    <dbReference type="NCBI Taxonomy" id="930130"/>
    <lineage>
        <taxon>Bacteria</taxon>
        <taxon>Bacillati</taxon>
        <taxon>Bacillota</taxon>
        <taxon>Bacilli</taxon>
        <taxon>Bacillales</taxon>
        <taxon>Bacillaceae</taxon>
        <taxon>Oceanobacillus</taxon>
    </lineage>
</organism>
<dbReference type="AlphaFoldDB" id="A0A495A0V0"/>
<dbReference type="Proteomes" id="UP000269301">
    <property type="component" value="Unassembled WGS sequence"/>
</dbReference>
<dbReference type="InterPro" id="IPR016181">
    <property type="entry name" value="Acyl_CoA_acyltransferase"/>
</dbReference>
<evidence type="ECO:0000313" key="3">
    <source>
        <dbReference type="Proteomes" id="UP000269301"/>
    </source>
</evidence>
<evidence type="ECO:0000313" key="2">
    <source>
        <dbReference type="EMBL" id="RKQ32282.1"/>
    </source>
</evidence>
<dbReference type="Pfam" id="PF17668">
    <property type="entry name" value="Acetyltransf_17"/>
    <property type="match status" value="1"/>
</dbReference>
<dbReference type="SUPFAM" id="SSF55729">
    <property type="entry name" value="Acyl-CoA N-acyltransferases (Nat)"/>
    <property type="match status" value="1"/>
</dbReference>
<sequence length="390" mass="45670">MTEIKQLGAKDYDEIFSLSQYAFQYVLSKEALEKKKHEADRHIIWGVMDNEEIAAKLHLIPLTVYINGKDFEMGGISAVATWPEYRRKGMIKDLLLHALKYMKANGQTVSYLHPFSAPFYRQYGWEMTFAEKTYEIPIERLKKRWHESGFVKRINPDIPLLHDIYSRFVKLYNGALTRDEMWWQQRILNEDNQVVAVAYNNENQAEGYLIYEVKKEVFTVDEMAYCTPNGLKILLQFIANHDSMAKKVEMTVPENDNLPLLVEEPRFNQKVKPYFMARIVDVSAFLNQYIYQNSTKSFSLLLRVEDTFFSDNSGDYILEQTNGQVHVTRAAETKNQVAIQCSIQQLTSMFFGYKRPRELYDMGLISGNSNDIDQLDQIIPYKQTYFPDFF</sequence>
<dbReference type="InterPro" id="IPR000182">
    <property type="entry name" value="GNAT_dom"/>
</dbReference>
<evidence type="ECO:0000259" key="1">
    <source>
        <dbReference type="PROSITE" id="PS51186"/>
    </source>
</evidence>
<dbReference type="Pfam" id="PF13530">
    <property type="entry name" value="SCP2_2"/>
    <property type="match status" value="1"/>
</dbReference>
<keyword evidence="2" id="KW-0808">Transferase</keyword>
<feature type="domain" description="N-acetyltransferase" evidence="1">
    <location>
        <begin position="2"/>
        <end position="147"/>
    </location>
</feature>
<dbReference type="RefSeq" id="WP_121204827.1">
    <property type="nucleotide sequence ID" value="NZ_RBZP01000011.1"/>
</dbReference>
<dbReference type="OrthoDB" id="9768284at2"/>
<reference evidence="2 3" key="1">
    <citation type="journal article" date="2016" name="Int. J. Syst. Evol. Microbiol.">
        <title>Oceanobacillus halophilus sp. nov., a novel moderately halophilic bacterium from a hypersaline lake.</title>
        <authorList>
            <person name="Amoozegar M.A."/>
            <person name="Bagheri M."/>
            <person name="Makhdoumi A."/>
            <person name="Nikou M.M."/>
            <person name="Fazeli S.A.S."/>
            <person name="Schumann P."/>
            <person name="Sproer C."/>
            <person name="Sanchez-Porro C."/>
            <person name="Ventosa A."/>
        </authorList>
    </citation>
    <scope>NUCLEOTIDE SEQUENCE [LARGE SCALE GENOMIC DNA]</scope>
    <source>
        <strain evidence="2 3">DSM 23996</strain>
    </source>
</reference>
<accession>A0A495A0V0</accession>
<name>A0A495A0V0_9BACI</name>
<dbReference type="InterPro" id="IPR025559">
    <property type="entry name" value="Eis_dom"/>
</dbReference>
<dbReference type="Gene3D" id="3.40.630.30">
    <property type="match status" value="2"/>
</dbReference>
<dbReference type="GO" id="GO:0030649">
    <property type="term" value="P:aminoglycoside antibiotic catabolic process"/>
    <property type="evidence" value="ECO:0007669"/>
    <property type="project" value="TreeGrafter"/>
</dbReference>
<dbReference type="CDD" id="cd04301">
    <property type="entry name" value="NAT_SF"/>
    <property type="match status" value="1"/>
</dbReference>
<dbReference type="Gene3D" id="3.30.1050.10">
    <property type="entry name" value="SCP2 sterol-binding domain"/>
    <property type="match status" value="1"/>
</dbReference>
<dbReference type="Pfam" id="PF13527">
    <property type="entry name" value="Acetyltransf_9"/>
    <property type="match status" value="1"/>
</dbReference>
<protein>
    <submittedName>
        <fullName evidence="2">GNAT family N-acetyltransferase</fullName>
    </submittedName>
</protein>
<dbReference type="SUPFAM" id="SSF55718">
    <property type="entry name" value="SCP-like"/>
    <property type="match status" value="1"/>
</dbReference>
<dbReference type="InterPro" id="IPR036527">
    <property type="entry name" value="SCP2_sterol-bd_dom_sf"/>
</dbReference>
<dbReference type="InterPro" id="IPR041380">
    <property type="entry name" value="Acetyltransf_17"/>
</dbReference>
<dbReference type="PANTHER" id="PTHR37817">
    <property type="entry name" value="N-ACETYLTRANSFERASE EIS"/>
    <property type="match status" value="1"/>
</dbReference>
<dbReference type="PANTHER" id="PTHR37817:SF1">
    <property type="entry name" value="N-ACETYLTRANSFERASE EIS"/>
    <property type="match status" value="1"/>
</dbReference>